<dbReference type="Pfam" id="PF19278">
    <property type="entry name" value="Hydant_A_C"/>
    <property type="match status" value="1"/>
</dbReference>
<dbReference type="GO" id="GO:0017168">
    <property type="term" value="F:5-oxoprolinase (ATP-hydrolyzing) activity"/>
    <property type="evidence" value="ECO:0007669"/>
    <property type="project" value="TreeGrafter"/>
</dbReference>
<evidence type="ECO:0000259" key="3">
    <source>
        <dbReference type="Pfam" id="PF19278"/>
    </source>
</evidence>
<reference evidence="4" key="1">
    <citation type="submission" date="2021-03" db="EMBL/GenBank/DDBJ databases">
        <authorList>
            <person name="So Y."/>
        </authorList>
    </citation>
    <scope>NUCLEOTIDE SEQUENCE</scope>
    <source>
        <strain evidence="4">SG15</strain>
    </source>
</reference>
<dbReference type="InterPro" id="IPR043129">
    <property type="entry name" value="ATPase_NBD"/>
</dbReference>
<evidence type="ECO:0000313" key="4">
    <source>
        <dbReference type="EMBL" id="MBP0495209.1"/>
    </source>
</evidence>
<feature type="domain" description="Hydantoinase/oxoprolinase N-terminal" evidence="2">
    <location>
        <begin position="3"/>
        <end position="180"/>
    </location>
</feature>
<dbReference type="InterPro" id="IPR049517">
    <property type="entry name" value="ACX-like_C"/>
</dbReference>
<dbReference type="RefSeq" id="WP_209376004.1">
    <property type="nucleotide sequence ID" value="NZ_JAGIZA010000015.1"/>
</dbReference>
<dbReference type="GO" id="GO:0006749">
    <property type="term" value="P:glutathione metabolic process"/>
    <property type="evidence" value="ECO:0007669"/>
    <property type="project" value="TreeGrafter"/>
</dbReference>
<dbReference type="InterPro" id="IPR002821">
    <property type="entry name" value="Hydantoinase_A"/>
</dbReference>
<organism evidence="4 5">
    <name type="scientific">Roseomonas indoligenes</name>
    <dbReference type="NCBI Taxonomy" id="2820811"/>
    <lineage>
        <taxon>Bacteria</taxon>
        <taxon>Pseudomonadati</taxon>
        <taxon>Pseudomonadota</taxon>
        <taxon>Alphaproteobacteria</taxon>
        <taxon>Acetobacterales</taxon>
        <taxon>Roseomonadaceae</taxon>
        <taxon>Roseomonas</taxon>
    </lineage>
</organism>
<dbReference type="PANTHER" id="PTHR11365">
    <property type="entry name" value="5-OXOPROLINASE RELATED"/>
    <property type="match status" value="1"/>
</dbReference>
<evidence type="ECO:0000259" key="1">
    <source>
        <dbReference type="Pfam" id="PF01968"/>
    </source>
</evidence>
<feature type="domain" description="Acetophenone carboxylase-like C-terminal" evidence="3">
    <location>
        <begin position="503"/>
        <end position="661"/>
    </location>
</feature>
<name>A0A940S7M3_9PROT</name>
<proteinExistence type="predicted"/>
<dbReference type="SUPFAM" id="SSF53067">
    <property type="entry name" value="Actin-like ATPase domain"/>
    <property type="match status" value="1"/>
</dbReference>
<dbReference type="Pfam" id="PF05378">
    <property type="entry name" value="Hydant_A_N"/>
    <property type="match status" value="1"/>
</dbReference>
<feature type="domain" description="Hydantoinase A/oxoprolinase" evidence="1">
    <location>
        <begin position="201"/>
        <end position="487"/>
    </location>
</feature>
<dbReference type="AlphaFoldDB" id="A0A940S7M3"/>
<comment type="caution">
    <text evidence="4">The sequence shown here is derived from an EMBL/GenBank/DDBJ whole genome shotgun (WGS) entry which is preliminary data.</text>
</comment>
<dbReference type="Proteomes" id="UP000677537">
    <property type="component" value="Unassembled WGS sequence"/>
</dbReference>
<protein>
    <submittedName>
        <fullName evidence="4">Hydantoinase/oxoprolinase family protein</fullName>
    </submittedName>
</protein>
<dbReference type="EMBL" id="JAGIZA010000015">
    <property type="protein sequence ID" value="MBP0495209.1"/>
    <property type="molecule type" value="Genomic_DNA"/>
</dbReference>
<keyword evidence="5" id="KW-1185">Reference proteome</keyword>
<dbReference type="InterPro" id="IPR008040">
    <property type="entry name" value="Hydant_A_N"/>
</dbReference>
<evidence type="ECO:0000313" key="5">
    <source>
        <dbReference type="Proteomes" id="UP000677537"/>
    </source>
</evidence>
<accession>A0A940S7M3</accession>
<dbReference type="GO" id="GO:0005829">
    <property type="term" value="C:cytosol"/>
    <property type="evidence" value="ECO:0007669"/>
    <property type="project" value="TreeGrafter"/>
</dbReference>
<dbReference type="PANTHER" id="PTHR11365:SF23">
    <property type="entry name" value="HYPOTHETICAL 5-OXOPROLINASE (EUROFUNG)-RELATED"/>
    <property type="match status" value="1"/>
</dbReference>
<dbReference type="InterPro" id="IPR045079">
    <property type="entry name" value="Oxoprolinase-like"/>
</dbReference>
<gene>
    <name evidence="4" type="ORF">J5Y10_20665</name>
</gene>
<dbReference type="Pfam" id="PF01968">
    <property type="entry name" value="Hydantoinase_A"/>
    <property type="match status" value="1"/>
</dbReference>
<sequence>MEIGIDIGGTFTDAVLRDGAGALRSLKVPSTPDDPARAVGHALARLLGEEAPPASVRRFLHGTTVATNAILENTAAPTGLITTRGFADVIELGRMTRASNYELIFPPQTPVDLIPPERRMEVAERIGADGAVVEALDEAGVAEAARALDAMGAKAVAICFLFAFLNPAHERRAREIVRQACPGMAVSLSSEVDPAPREYERTCATAFDAALKPVMSDYLGRIETILGDAGIGVPMQVMHSRGGLLGGAAARGRPIRLTLSGPSAAAIGAAAVLRGAGMPDGVSIDVGGTSADVAVIRGGAPALRTDGRIGRFPVRVPTADVLAVAAGGGSIAWIDAAGGLRVGPRSAGAAPGPACYGRGGVRPTVLDASVVLGLVDPTRFAAGELALDAEAAAEAIRRDVTGPLGLGLREAAVAIHRVINATMAEAVRAVTVARGVDPREMPLLPAGGGGGLHAAAIAEELGQRTIVVPTAPGVLAATGLLDAPLEHDAARGFGGVVDRMDGTLRDAVAEMIAECRASMAAEGVNADAAEVILTAAASFVGQGHTLDVPVPHDAPDPARAIRDGFIEAHRAAYGHARQAPVRLVSLRAVLRLPSPDRAARALPRPAPPRGTRHAVIAGIAGPVAVVPRAALAPGETLHGPAIVEQDDTTLVVPAGWHVTAHPAHLLMEKAA</sequence>
<evidence type="ECO:0000259" key="2">
    <source>
        <dbReference type="Pfam" id="PF05378"/>
    </source>
</evidence>